<keyword evidence="9" id="KW-1185">Reference proteome</keyword>
<protein>
    <submittedName>
        <fullName evidence="8">Putative stress-associated endoplasmic reticulum protein</fullName>
    </submittedName>
</protein>
<keyword evidence="6 7" id="KW-0472">Membrane</keyword>
<evidence type="ECO:0000256" key="5">
    <source>
        <dbReference type="ARBA" id="ARBA00022989"/>
    </source>
</evidence>
<feature type="transmembrane region" description="Helical" evidence="7">
    <location>
        <begin position="46"/>
        <end position="65"/>
    </location>
</feature>
<evidence type="ECO:0000256" key="4">
    <source>
        <dbReference type="ARBA" id="ARBA00022824"/>
    </source>
</evidence>
<evidence type="ECO:0000256" key="7">
    <source>
        <dbReference type="SAM" id="Phobius"/>
    </source>
</evidence>
<name>A0A2P6Q2X3_ROSCH</name>
<gene>
    <name evidence="8" type="ORF">RchiOBHm_Chr5g0004091</name>
</gene>
<dbReference type="Proteomes" id="UP000238479">
    <property type="component" value="Chromosome 5"/>
</dbReference>
<keyword evidence="3 7" id="KW-0812">Transmembrane</keyword>
<comment type="subcellular location">
    <subcellularLocation>
        <location evidence="1">Endoplasmic reticulum membrane</location>
        <topology evidence="1">Single-pass membrane protein</topology>
    </subcellularLocation>
</comment>
<sequence length="77" mass="8475">MTKSKHFTVRKVEKFEKKLTERGAVPEKTAKRGKVDSAIGHVPSEVLPLFCCGFFIFVVIGSSLFRTSRTATSGSLV</sequence>
<dbReference type="EMBL" id="PDCK01000043">
    <property type="protein sequence ID" value="PRQ28537.1"/>
    <property type="molecule type" value="Genomic_DNA"/>
</dbReference>
<dbReference type="Pfam" id="PF06624">
    <property type="entry name" value="RAMP4"/>
    <property type="match status" value="1"/>
</dbReference>
<dbReference type="Gramene" id="PRQ28537">
    <property type="protein sequence ID" value="PRQ28537"/>
    <property type="gene ID" value="RchiOBHm_Chr5g0004091"/>
</dbReference>
<evidence type="ECO:0000256" key="6">
    <source>
        <dbReference type="ARBA" id="ARBA00023136"/>
    </source>
</evidence>
<evidence type="ECO:0000256" key="1">
    <source>
        <dbReference type="ARBA" id="ARBA00004389"/>
    </source>
</evidence>
<dbReference type="AlphaFoldDB" id="A0A2P6Q2X3"/>
<comment type="caution">
    <text evidence="8">The sequence shown here is derived from an EMBL/GenBank/DDBJ whole genome shotgun (WGS) entry which is preliminary data.</text>
</comment>
<evidence type="ECO:0000313" key="9">
    <source>
        <dbReference type="Proteomes" id="UP000238479"/>
    </source>
</evidence>
<proteinExistence type="inferred from homology"/>
<evidence type="ECO:0000256" key="3">
    <source>
        <dbReference type="ARBA" id="ARBA00022692"/>
    </source>
</evidence>
<dbReference type="PANTHER" id="PTHR15601:SF23">
    <property type="entry name" value="STRESS ASSOCIATED ENDOPLASMIC RETICULUM PROTEIN"/>
    <property type="match status" value="1"/>
</dbReference>
<organism evidence="8 9">
    <name type="scientific">Rosa chinensis</name>
    <name type="common">China rose</name>
    <dbReference type="NCBI Taxonomy" id="74649"/>
    <lineage>
        <taxon>Eukaryota</taxon>
        <taxon>Viridiplantae</taxon>
        <taxon>Streptophyta</taxon>
        <taxon>Embryophyta</taxon>
        <taxon>Tracheophyta</taxon>
        <taxon>Spermatophyta</taxon>
        <taxon>Magnoliopsida</taxon>
        <taxon>eudicotyledons</taxon>
        <taxon>Gunneridae</taxon>
        <taxon>Pentapetalae</taxon>
        <taxon>rosids</taxon>
        <taxon>fabids</taxon>
        <taxon>Rosales</taxon>
        <taxon>Rosaceae</taxon>
        <taxon>Rosoideae</taxon>
        <taxon>Rosoideae incertae sedis</taxon>
        <taxon>Rosa</taxon>
    </lineage>
</organism>
<dbReference type="InterPro" id="IPR010580">
    <property type="entry name" value="ER_stress-assoc"/>
</dbReference>
<evidence type="ECO:0000313" key="8">
    <source>
        <dbReference type="EMBL" id="PRQ28537.1"/>
    </source>
</evidence>
<evidence type="ECO:0000256" key="2">
    <source>
        <dbReference type="ARBA" id="ARBA00005500"/>
    </source>
</evidence>
<accession>A0A2P6Q2X3</accession>
<keyword evidence="4" id="KW-0256">Endoplasmic reticulum</keyword>
<comment type="similarity">
    <text evidence="2">Belongs to the RAMP4 family.</text>
</comment>
<keyword evidence="5 7" id="KW-1133">Transmembrane helix</keyword>
<dbReference type="GO" id="GO:0005789">
    <property type="term" value="C:endoplasmic reticulum membrane"/>
    <property type="evidence" value="ECO:0007669"/>
    <property type="project" value="UniProtKB-SubCell"/>
</dbReference>
<dbReference type="STRING" id="74649.A0A2P6Q2X3"/>
<reference evidence="8 9" key="1">
    <citation type="journal article" date="2018" name="Nat. Genet.">
        <title>The Rosa genome provides new insights in the design of modern roses.</title>
        <authorList>
            <person name="Bendahmane M."/>
        </authorList>
    </citation>
    <scope>NUCLEOTIDE SEQUENCE [LARGE SCALE GENOMIC DNA]</scope>
    <source>
        <strain evidence="9">cv. Old Blush</strain>
    </source>
</reference>
<dbReference type="PANTHER" id="PTHR15601">
    <property type="entry name" value="STRESS ASSOCIATED ENDOPLASMIC RETICULUM PROTEIN SERP1/RAMP4"/>
    <property type="match status" value="1"/>
</dbReference>
<dbReference type="GO" id="GO:0030968">
    <property type="term" value="P:endoplasmic reticulum unfolded protein response"/>
    <property type="evidence" value="ECO:0007669"/>
    <property type="project" value="TreeGrafter"/>
</dbReference>